<dbReference type="InterPro" id="IPR003489">
    <property type="entry name" value="RHF/RaiA"/>
</dbReference>
<organism evidence="6 7">
    <name type="scientific">Bacterioplanoides pacificum</name>
    <dbReference type="NCBI Taxonomy" id="1171596"/>
    <lineage>
        <taxon>Bacteria</taxon>
        <taxon>Pseudomonadati</taxon>
        <taxon>Pseudomonadota</taxon>
        <taxon>Gammaproteobacteria</taxon>
        <taxon>Oceanospirillales</taxon>
        <taxon>Oceanospirillaceae</taxon>
        <taxon>Bacterioplanoides</taxon>
    </lineage>
</organism>
<accession>A0ABV7VY08</accession>
<comment type="similarity">
    <text evidence="2">Belongs to the HPF/YfiA ribosome-associated protein family. Short HPF subfamily.</text>
</comment>
<dbReference type="EMBL" id="JBHRYB010000016">
    <property type="protein sequence ID" value="MFC3681651.1"/>
    <property type="molecule type" value="Genomic_DNA"/>
</dbReference>
<dbReference type="SUPFAM" id="SSF69754">
    <property type="entry name" value="Ribosome binding protein Y (YfiA homologue)"/>
    <property type="match status" value="1"/>
</dbReference>
<proteinExistence type="inferred from homology"/>
<reference evidence="7" key="1">
    <citation type="journal article" date="2019" name="Int. J. Syst. Evol. Microbiol.">
        <title>The Global Catalogue of Microorganisms (GCM) 10K type strain sequencing project: providing services to taxonomists for standard genome sequencing and annotation.</title>
        <authorList>
            <consortium name="The Broad Institute Genomics Platform"/>
            <consortium name="The Broad Institute Genome Sequencing Center for Infectious Disease"/>
            <person name="Wu L."/>
            <person name="Ma J."/>
        </authorList>
    </citation>
    <scope>NUCLEOTIDE SEQUENCE [LARGE SCALE GENOMIC DNA]</scope>
    <source>
        <strain evidence="7">KCTC 42424</strain>
    </source>
</reference>
<dbReference type="Proteomes" id="UP001595722">
    <property type="component" value="Unassembled WGS sequence"/>
</dbReference>
<dbReference type="RefSeq" id="WP_376868187.1">
    <property type="nucleotide sequence ID" value="NZ_JBHRYB010000016.1"/>
</dbReference>
<dbReference type="InterPro" id="IPR050574">
    <property type="entry name" value="HPF/YfiA_ribosome-assoc"/>
</dbReference>
<gene>
    <name evidence="6" type="primary">hpf</name>
    <name evidence="6" type="ORF">ACFOMG_16215</name>
</gene>
<dbReference type="PANTHER" id="PTHR33231">
    <property type="entry name" value="30S RIBOSOMAL PROTEIN"/>
    <property type="match status" value="1"/>
</dbReference>
<dbReference type="InterPro" id="IPR036567">
    <property type="entry name" value="RHF-like"/>
</dbReference>
<comment type="subunit">
    <text evidence="3">Associates exclusively with 100S ribosomes, which are dimers of 70S ribosomes.</text>
</comment>
<evidence type="ECO:0000256" key="1">
    <source>
        <dbReference type="ARBA" id="ARBA00022845"/>
    </source>
</evidence>
<evidence type="ECO:0000256" key="2">
    <source>
        <dbReference type="ARBA" id="ARBA00038434"/>
    </source>
</evidence>
<evidence type="ECO:0000313" key="7">
    <source>
        <dbReference type="Proteomes" id="UP001595722"/>
    </source>
</evidence>
<keyword evidence="1" id="KW-0810">Translation regulation</keyword>
<dbReference type="Gene3D" id="3.30.160.100">
    <property type="entry name" value="Ribosome hibernation promotion factor-like"/>
    <property type="match status" value="1"/>
</dbReference>
<sequence length="100" mass="11222">MQINVSGHHVEITEAMQAHVEEKMGKITRHFDNVTTAQVTLTVEKDERHHAEATIHVSGADLNASADSDDMYAAIDAMIDKLDRQVLKHKEKMVARQHGH</sequence>
<evidence type="ECO:0000256" key="4">
    <source>
        <dbReference type="ARBA" id="ARBA00041148"/>
    </source>
</evidence>
<comment type="caution">
    <text evidence="6">The sequence shown here is derived from an EMBL/GenBank/DDBJ whole genome shotgun (WGS) entry which is preliminary data.</text>
</comment>
<evidence type="ECO:0000313" key="6">
    <source>
        <dbReference type="EMBL" id="MFC3681651.1"/>
    </source>
</evidence>
<dbReference type="PANTHER" id="PTHR33231:SF1">
    <property type="entry name" value="30S RIBOSOMAL PROTEIN"/>
    <property type="match status" value="1"/>
</dbReference>
<dbReference type="NCBIfam" id="TIGR00741">
    <property type="entry name" value="yfiA"/>
    <property type="match status" value="1"/>
</dbReference>
<dbReference type="Pfam" id="PF02482">
    <property type="entry name" value="Ribosomal_S30AE"/>
    <property type="match status" value="1"/>
</dbReference>
<evidence type="ECO:0000256" key="3">
    <source>
        <dbReference type="ARBA" id="ARBA00038695"/>
    </source>
</evidence>
<name>A0ABV7VY08_9GAMM</name>
<keyword evidence="7" id="KW-1185">Reference proteome</keyword>
<dbReference type="CDD" id="cd00552">
    <property type="entry name" value="RaiA"/>
    <property type="match status" value="1"/>
</dbReference>
<protein>
    <recommendedName>
        <fullName evidence="4">Ribosome hibernation promoting factor</fullName>
    </recommendedName>
    <alternativeName>
        <fullName evidence="5">Hibernation factor HPF</fullName>
    </alternativeName>
</protein>
<evidence type="ECO:0000256" key="5">
    <source>
        <dbReference type="ARBA" id="ARBA00041319"/>
    </source>
</evidence>